<dbReference type="InterPro" id="IPR033985">
    <property type="entry name" value="SusD-like_N"/>
</dbReference>
<evidence type="ECO:0000313" key="9">
    <source>
        <dbReference type="EMBL" id="MBB5619441.1"/>
    </source>
</evidence>
<dbReference type="SUPFAM" id="SSF48452">
    <property type="entry name" value="TPR-like"/>
    <property type="match status" value="1"/>
</dbReference>
<evidence type="ECO:0000259" key="7">
    <source>
        <dbReference type="Pfam" id="PF07980"/>
    </source>
</evidence>
<keyword evidence="5" id="KW-0998">Cell outer membrane</keyword>
<feature type="signal peptide" evidence="6">
    <location>
        <begin position="1"/>
        <end position="23"/>
    </location>
</feature>
<dbReference type="AlphaFoldDB" id="A0A7W8YPK7"/>
<evidence type="ECO:0008006" key="11">
    <source>
        <dbReference type="Google" id="ProtNLM"/>
    </source>
</evidence>
<proteinExistence type="inferred from homology"/>
<reference evidence="9 10" key="1">
    <citation type="submission" date="2020-08" db="EMBL/GenBank/DDBJ databases">
        <title>Genomic Encyclopedia of Type Strains, Phase IV (KMG-V): Genome sequencing to study the core and pangenomes of soil and plant-associated prokaryotes.</title>
        <authorList>
            <person name="Whitman W."/>
        </authorList>
    </citation>
    <scope>NUCLEOTIDE SEQUENCE [LARGE SCALE GENOMIC DNA]</scope>
    <source>
        <strain evidence="9 10">MP7CTX6</strain>
    </source>
</reference>
<feature type="domain" description="SusD-like N-terminal" evidence="8">
    <location>
        <begin position="34"/>
        <end position="219"/>
    </location>
</feature>
<keyword evidence="3 6" id="KW-0732">Signal</keyword>
<comment type="similarity">
    <text evidence="2">Belongs to the SusD family.</text>
</comment>
<dbReference type="InterPro" id="IPR012944">
    <property type="entry name" value="SusD_RagB_dom"/>
</dbReference>
<dbReference type="GO" id="GO:0009279">
    <property type="term" value="C:cell outer membrane"/>
    <property type="evidence" value="ECO:0007669"/>
    <property type="project" value="UniProtKB-SubCell"/>
</dbReference>
<evidence type="ECO:0000256" key="4">
    <source>
        <dbReference type="ARBA" id="ARBA00023136"/>
    </source>
</evidence>
<protein>
    <recommendedName>
        <fullName evidence="11">Outer membrane starch-binding protein</fullName>
    </recommendedName>
</protein>
<evidence type="ECO:0000313" key="10">
    <source>
        <dbReference type="Proteomes" id="UP000537718"/>
    </source>
</evidence>
<comment type="subcellular location">
    <subcellularLocation>
        <location evidence="1">Cell outer membrane</location>
    </subcellularLocation>
</comment>
<dbReference type="InterPro" id="IPR011990">
    <property type="entry name" value="TPR-like_helical_dom_sf"/>
</dbReference>
<organism evidence="9 10">
    <name type="scientific">Pedobacter cryoconitis</name>
    <dbReference type="NCBI Taxonomy" id="188932"/>
    <lineage>
        <taxon>Bacteria</taxon>
        <taxon>Pseudomonadati</taxon>
        <taxon>Bacteroidota</taxon>
        <taxon>Sphingobacteriia</taxon>
        <taxon>Sphingobacteriales</taxon>
        <taxon>Sphingobacteriaceae</taxon>
        <taxon>Pedobacter</taxon>
    </lineage>
</organism>
<evidence type="ECO:0000256" key="2">
    <source>
        <dbReference type="ARBA" id="ARBA00006275"/>
    </source>
</evidence>
<gene>
    <name evidence="9" type="ORF">HDE69_000477</name>
</gene>
<evidence type="ECO:0000256" key="3">
    <source>
        <dbReference type="ARBA" id="ARBA00022729"/>
    </source>
</evidence>
<dbReference type="Pfam" id="PF07980">
    <property type="entry name" value="SusD_RagB"/>
    <property type="match status" value="1"/>
</dbReference>
<evidence type="ECO:0000256" key="1">
    <source>
        <dbReference type="ARBA" id="ARBA00004442"/>
    </source>
</evidence>
<evidence type="ECO:0000256" key="6">
    <source>
        <dbReference type="SAM" id="SignalP"/>
    </source>
</evidence>
<keyword evidence="4" id="KW-0472">Membrane</keyword>
<feature type="domain" description="RagB/SusD" evidence="7">
    <location>
        <begin position="277"/>
        <end position="505"/>
    </location>
</feature>
<accession>A0A7W8YPK7</accession>
<dbReference type="RefSeq" id="WP_183865579.1">
    <property type="nucleotide sequence ID" value="NZ_JACHCF010000001.1"/>
</dbReference>
<evidence type="ECO:0000259" key="8">
    <source>
        <dbReference type="Pfam" id="PF14322"/>
    </source>
</evidence>
<comment type="caution">
    <text evidence="9">The sequence shown here is derived from an EMBL/GenBank/DDBJ whole genome shotgun (WGS) entry which is preliminary data.</text>
</comment>
<sequence length="505" mass="56699">MKTKILLTTIFTAVICLSACKKALDLNPLDQISTATFWKSKEDFNKGLAAVYASMQKEDFTVGMGFRDCLTDNGYCQFNSGSSNDIASGNLNPSTGGFETSIYNNSYSGIARINIFLQQLTAYTGADITADDRKQFEAEVRFIRGFYYYQLYTIYGDVPLVLEPLTLQTQNQPKVGADKILTQITTDLDFSIANLKTDPYFQNYGHAVSSSAKALKARVLMFAAYGNNGTPDLAIMQQVTDLCKQLMSQYKLSKNFEDIFRDATQKGNPEIIFTVNFLAPNNTAAWDLYYGDWDAAAPLSNLVNTYECTDGLPYGTSPLTNTAAPFTDRDPRLTKTVYKDFVDFGNGKVHHPSNPRPTGYGVIKFLEPNNIPYGFSTLSQQDAVILRFGEVLLMYAEAQNELSGPDGTVYQAMTDLRARVNMPPFPAGLSKEQMRERIRHERRVELAFEGLRHYDLIRWHIAGQVLNNVKDGLFAYRFEDKFNKWPLPQTEIDKSGGILVQNPNY</sequence>
<dbReference type="Pfam" id="PF14322">
    <property type="entry name" value="SusD-like_3"/>
    <property type="match status" value="1"/>
</dbReference>
<name>A0A7W8YPK7_9SPHI</name>
<dbReference type="Proteomes" id="UP000537718">
    <property type="component" value="Unassembled WGS sequence"/>
</dbReference>
<dbReference type="Gene3D" id="1.25.40.390">
    <property type="match status" value="1"/>
</dbReference>
<feature type="chain" id="PRO_5030791831" description="Outer membrane starch-binding protein" evidence="6">
    <location>
        <begin position="24"/>
        <end position="505"/>
    </location>
</feature>
<dbReference type="EMBL" id="JACHCF010000001">
    <property type="protein sequence ID" value="MBB5619441.1"/>
    <property type="molecule type" value="Genomic_DNA"/>
</dbReference>
<evidence type="ECO:0000256" key="5">
    <source>
        <dbReference type="ARBA" id="ARBA00023237"/>
    </source>
</evidence>